<keyword evidence="4" id="KW-1185">Reference proteome</keyword>
<dbReference type="InterPro" id="IPR010595">
    <property type="entry name" value="DUF1161"/>
</dbReference>
<dbReference type="EMBL" id="JAVDRF010000001">
    <property type="protein sequence ID" value="MDR6534434.1"/>
    <property type="molecule type" value="Genomic_DNA"/>
</dbReference>
<feature type="compositionally biased region" description="Basic and acidic residues" evidence="1">
    <location>
        <begin position="98"/>
        <end position="109"/>
    </location>
</feature>
<comment type="caution">
    <text evidence="3">The sequence shown here is derived from an EMBL/GenBank/DDBJ whole genome shotgun (WGS) entry which is preliminary data.</text>
</comment>
<protein>
    <submittedName>
        <fullName evidence="3">Phytoene dehydrogenase-like protein</fullName>
    </submittedName>
</protein>
<accession>A0ABU1N7M0</accession>
<dbReference type="PROSITE" id="PS51257">
    <property type="entry name" value="PROKAR_LIPOPROTEIN"/>
    <property type="match status" value="1"/>
</dbReference>
<name>A0ABU1N7M0_9BURK</name>
<evidence type="ECO:0000313" key="3">
    <source>
        <dbReference type="EMBL" id="MDR6534434.1"/>
    </source>
</evidence>
<evidence type="ECO:0000256" key="1">
    <source>
        <dbReference type="SAM" id="MobiDB-lite"/>
    </source>
</evidence>
<organism evidence="3 4">
    <name type="scientific">Variovorax soli</name>
    <dbReference type="NCBI Taxonomy" id="376815"/>
    <lineage>
        <taxon>Bacteria</taxon>
        <taxon>Pseudomonadati</taxon>
        <taxon>Pseudomonadota</taxon>
        <taxon>Betaproteobacteria</taxon>
        <taxon>Burkholderiales</taxon>
        <taxon>Comamonadaceae</taxon>
        <taxon>Variovorax</taxon>
    </lineage>
</organism>
<keyword evidence="2" id="KW-0732">Signal</keyword>
<feature type="region of interest" description="Disordered" evidence="1">
    <location>
        <begin position="78"/>
        <end position="110"/>
    </location>
</feature>
<gene>
    <name evidence="3" type="ORF">J2739_000194</name>
</gene>
<feature type="signal peptide" evidence="2">
    <location>
        <begin position="1"/>
        <end position="22"/>
    </location>
</feature>
<dbReference type="RefSeq" id="WP_309897829.1">
    <property type="nucleotide sequence ID" value="NZ_JAVDRF010000001.1"/>
</dbReference>
<evidence type="ECO:0000256" key="2">
    <source>
        <dbReference type="SAM" id="SignalP"/>
    </source>
</evidence>
<feature type="chain" id="PRO_5046195635" evidence="2">
    <location>
        <begin position="23"/>
        <end position="120"/>
    </location>
</feature>
<proteinExistence type="predicted"/>
<sequence>MAIASRSLAAMALLACAGAVHAAGSCEALVAQIDAKIRASGVVQFTLTTVDATADAGGRVVGTCDLGTKKIVYEPGPTHGAVPAIRPAQQPAPTAAGSRDEPMLTECRDGTVNMGGDCRR</sequence>
<dbReference type="Proteomes" id="UP001184230">
    <property type="component" value="Unassembled WGS sequence"/>
</dbReference>
<evidence type="ECO:0000313" key="4">
    <source>
        <dbReference type="Proteomes" id="UP001184230"/>
    </source>
</evidence>
<dbReference type="Pfam" id="PF06649">
    <property type="entry name" value="DUF1161"/>
    <property type="match status" value="1"/>
</dbReference>
<reference evidence="3 4" key="1">
    <citation type="submission" date="2023-07" db="EMBL/GenBank/DDBJ databases">
        <title>Sorghum-associated microbial communities from plants grown in Nebraska, USA.</title>
        <authorList>
            <person name="Schachtman D."/>
        </authorList>
    </citation>
    <scope>NUCLEOTIDE SEQUENCE [LARGE SCALE GENOMIC DNA]</scope>
    <source>
        <strain evidence="3 4">DS1781</strain>
    </source>
</reference>